<dbReference type="EMBL" id="QYBB01000001">
    <property type="protein sequence ID" value="RYC34069.1"/>
    <property type="molecule type" value="Genomic_DNA"/>
</dbReference>
<feature type="region of interest" description="Disordered" evidence="1">
    <location>
        <begin position="88"/>
        <end position="165"/>
    </location>
</feature>
<feature type="compositionally biased region" description="Basic and acidic residues" evidence="1">
    <location>
        <begin position="139"/>
        <end position="165"/>
    </location>
</feature>
<accession>A0A4Q2UAZ1</accession>
<name>A0A4Q2UAZ1_9HYPH</name>
<dbReference type="Proteomes" id="UP000290759">
    <property type="component" value="Unassembled WGS sequence"/>
</dbReference>
<comment type="caution">
    <text evidence="2">The sequence shown here is derived from an EMBL/GenBank/DDBJ whole genome shotgun (WGS) entry which is preliminary data.</text>
</comment>
<reference evidence="2 3" key="2">
    <citation type="submission" date="2019-02" db="EMBL/GenBank/DDBJ databases">
        <title>'Lichenibacterium ramalinii' gen. nov. sp. nov., 'Lichenibacterium minor' gen. nov. sp. nov.</title>
        <authorList>
            <person name="Pankratov T."/>
        </authorList>
    </citation>
    <scope>NUCLEOTIDE SEQUENCE [LARGE SCALE GENOMIC DNA]</scope>
    <source>
        <strain evidence="2 3">RmlP026</strain>
    </source>
</reference>
<organism evidence="2 3">
    <name type="scientific">Lichenibacterium minor</name>
    <dbReference type="NCBI Taxonomy" id="2316528"/>
    <lineage>
        <taxon>Bacteria</taxon>
        <taxon>Pseudomonadati</taxon>
        <taxon>Pseudomonadota</taxon>
        <taxon>Alphaproteobacteria</taxon>
        <taxon>Hyphomicrobiales</taxon>
        <taxon>Lichenihabitantaceae</taxon>
        <taxon>Lichenibacterium</taxon>
    </lineage>
</organism>
<protein>
    <submittedName>
        <fullName evidence="2">Uncharacterized protein</fullName>
    </submittedName>
</protein>
<sequence>MALDLKRLKRDLRAQDREAVEGDARVKPSGAMAIVRKHLPDIERLKAEGATWVAIAAALARQGVSMRDGRPLTGRRLTGLIDSIRRQDAGRREAGARRLFRSDLAPGPPSARAPSSPDHPEASAARPTDAPAAVPTTPHPEHRTAEQIRREGLSDLYDLLKGKKP</sequence>
<evidence type="ECO:0000313" key="2">
    <source>
        <dbReference type="EMBL" id="RYC34069.1"/>
    </source>
</evidence>
<reference evidence="2 3" key="1">
    <citation type="submission" date="2018-12" db="EMBL/GenBank/DDBJ databases">
        <authorList>
            <person name="Grouzdev D.S."/>
            <person name="Krutkina M.S."/>
        </authorList>
    </citation>
    <scope>NUCLEOTIDE SEQUENCE [LARGE SCALE GENOMIC DNA]</scope>
    <source>
        <strain evidence="2 3">RmlP026</strain>
    </source>
</reference>
<proteinExistence type="predicted"/>
<evidence type="ECO:0000313" key="3">
    <source>
        <dbReference type="Proteomes" id="UP000290759"/>
    </source>
</evidence>
<dbReference type="OrthoDB" id="8266096at2"/>
<evidence type="ECO:0000256" key="1">
    <source>
        <dbReference type="SAM" id="MobiDB-lite"/>
    </source>
</evidence>
<keyword evidence="3" id="KW-1185">Reference proteome</keyword>
<dbReference type="AlphaFoldDB" id="A0A4Q2UAZ1"/>
<gene>
    <name evidence="2" type="ORF">D3273_02120</name>
</gene>
<dbReference type="RefSeq" id="WP_129222995.1">
    <property type="nucleotide sequence ID" value="NZ_QYBB01000001.1"/>
</dbReference>
<feature type="compositionally biased region" description="Low complexity" evidence="1">
    <location>
        <begin position="112"/>
        <end position="136"/>
    </location>
</feature>